<evidence type="ECO:0000256" key="1">
    <source>
        <dbReference type="ARBA" id="ARBA00004141"/>
    </source>
</evidence>
<protein>
    <recommendedName>
        <fullName evidence="6">Protein YOP1</fullName>
    </recommendedName>
</protein>
<evidence type="ECO:0000313" key="8">
    <source>
        <dbReference type="EMBL" id="CED82813.1"/>
    </source>
</evidence>
<feature type="region of interest" description="Disordered" evidence="7">
    <location>
        <begin position="218"/>
        <end position="266"/>
    </location>
</feature>
<proteinExistence type="inferred from homology"/>
<feature type="compositionally biased region" description="Polar residues" evidence="7">
    <location>
        <begin position="145"/>
        <end position="163"/>
    </location>
</feature>
<feature type="compositionally biased region" description="Basic and acidic residues" evidence="7">
    <location>
        <begin position="308"/>
        <end position="321"/>
    </location>
</feature>
<organism evidence="8">
    <name type="scientific">Phaffia rhodozyma</name>
    <name type="common">Yeast</name>
    <name type="synonym">Xanthophyllomyces dendrorhous</name>
    <dbReference type="NCBI Taxonomy" id="264483"/>
    <lineage>
        <taxon>Eukaryota</taxon>
        <taxon>Fungi</taxon>
        <taxon>Dikarya</taxon>
        <taxon>Basidiomycota</taxon>
        <taxon>Agaricomycotina</taxon>
        <taxon>Tremellomycetes</taxon>
        <taxon>Cystofilobasidiales</taxon>
        <taxon>Mrakiaceae</taxon>
        <taxon>Phaffia</taxon>
    </lineage>
</organism>
<reference evidence="8" key="1">
    <citation type="submission" date="2014-08" db="EMBL/GenBank/DDBJ databases">
        <authorList>
            <person name="Sharma Rahul"/>
            <person name="Thines Marco"/>
        </authorList>
    </citation>
    <scope>NUCLEOTIDE SEQUENCE</scope>
</reference>
<evidence type="ECO:0000256" key="3">
    <source>
        <dbReference type="ARBA" id="ARBA00022692"/>
    </source>
</evidence>
<dbReference type="AlphaFoldDB" id="A0A0F7SS28"/>
<feature type="compositionally biased region" description="Low complexity" evidence="7">
    <location>
        <begin position="291"/>
        <end position="303"/>
    </location>
</feature>
<dbReference type="InterPro" id="IPR004345">
    <property type="entry name" value="TB2_DP1_HVA22"/>
</dbReference>
<feature type="region of interest" description="Disordered" evidence="7">
    <location>
        <begin position="145"/>
        <end position="192"/>
    </location>
</feature>
<name>A0A0F7SS28_PHARH</name>
<feature type="region of interest" description="Disordered" evidence="7">
    <location>
        <begin position="283"/>
        <end position="366"/>
    </location>
</feature>
<keyword evidence="5" id="KW-0472">Membrane</keyword>
<dbReference type="Pfam" id="PF03134">
    <property type="entry name" value="TB2_DP1_HVA22"/>
    <property type="match status" value="1"/>
</dbReference>
<evidence type="ECO:0000256" key="6">
    <source>
        <dbReference type="RuleBase" id="RU362006"/>
    </source>
</evidence>
<dbReference type="GO" id="GO:0016020">
    <property type="term" value="C:membrane"/>
    <property type="evidence" value="ECO:0007669"/>
    <property type="project" value="UniProtKB-SubCell"/>
</dbReference>
<keyword evidence="4" id="KW-1133">Transmembrane helix</keyword>
<sequence length="366" mass="38740">MVFLGLISRFFSNLAAFVYPSYASYKALIEYDPAQTERWLVYWTCIGALTGLESMVSWIVVWVPFYSEMKLGFVLWLVAPQTEGSTLLYKQYIAPFFDSHEADVDATLRNLRSLGGTWLQKALTWAWKTAREQLNLAAVLPENSPFNPTGSLSNPSKSSNNGVNAPHITPIPSSMHSPSFPPTEGASESNTQQSQAFNIASNLLHQYGPMALAAGQARFGSRSGPTQAQGSSLPAGRSFSDSNATTLASGATTTSRSRPTTSPTAVMDVHQRRSALEAELAALPSPPSGVPTPSSSRSGSPSVLGKSGYEEIGRDDVKMDESSAAPAPAPAPAAGSGSGSGSGWFGSWTGRASGYGQGEEKAGKQD</sequence>
<dbReference type="EMBL" id="LN483142">
    <property type="protein sequence ID" value="CED82813.1"/>
    <property type="molecule type" value="Genomic_DNA"/>
</dbReference>
<feature type="compositionally biased region" description="Polar residues" evidence="7">
    <location>
        <begin position="223"/>
        <end position="232"/>
    </location>
</feature>
<evidence type="ECO:0000256" key="7">
    <source>
        <dbReference type="SAM" id="MobiDB-lite"/>
    </source>
</evidence>
<evidence type="ECO:0000256" key="5">
    <source>
        <dbReference type="ARBA" id="ARBA00023136"/>
    </source>
</evidence>
<accession>A0A0F7SS28</accession>
<evidence type="ECO:0000256" key="4">
    <source>
        <dbReference type="ARBA" id="ARBA00022989"/>
    </source>
</evidence>
<comment type="subcellular location">
    <subcellularLocation>
        <location evidence="1 6">Membrane</location>
        <topology evidence="1 6">Multi-pass membrane protein</topology>
    </subcellularLocation>
</comment>
<dbReference type="PANTHER" id="PTHR12300">
    <property type="entry name" value="HVA22-LIKE PROTEINS"/>
    <property type="match status" value="1"/>
</dbReference>
<evidence type="ECO:0000256" key="2">
    <source>
        <dbReference type="ARBA" id="ARBA00008573"/>
    </source>
</evidence>
<comment type="similarity">
    <text evidence="2 6">Belongs to the DP1 family.</text>
</comment>
<feature type="compositionally biased region" description="Low complexity" evidence="7">
    <location>
        <begin position="244"/>
        <end position="265"/>
    </location>
</feature>
<dbReference type="PANTHER" id="PTHR12300:SF161">
    <property type="entry name" value="RECEPTOR EXPRESSION-ENHANCING PROTEIN"/>
    <property type="match status" value="1"/>
</dbReference>
<keyword evidence="3" id="KW-0812">Transmembrane</keyword>